<accession>A0ACC4BPP8</accession>
<name>A0ACC4BPP8_POPAL</name>
<gene>
    <name evidence="1" type="ORF">D5086_017991</name>
</gene>
<reference evidence="1 2" key="1">
    <citation type="journal article" date="2024" name="Plant Biotechnol. J.">
        <title>Genome and CRISPR/Cas9 system of a widespread forest tree (Populus alba) in the world.</title>
        <authorList>
            <person name="Liu Y.J."/>
            <person name="Jiang P.F."/>
            <person name="Han X.M."/>
            <person name="Li X.Y."/>
            <person name="Wang H.M."/>
            <person name="Wang Y.J."/>
            <person name="Wang X.X."/>
            <person name="Zeng Q.Y."/>
        </authorList>
    </citation>
    <scope>NUCLEOTIDE SEQUENCE [LARGE SCALE GENOMIC DNA]</scope>
    <source>
        <strain evidence="2">cv. PAL-ZL1</strain>
    </source>
</reference>
<organism evidence="1 2">
    <name type="scientific">Populus alba</name>
    <name type="common">White poplar</name>
    <dbReference type="NCBI Taxonomy" id="43335"/>
    <lineage>
        <taxon>Eukaryota</taxon>
        <taxon>Viridiplantae</taxon>
        <taxon>Streptophyta</taxon>
        <taxon>Embryophyta</taxon>
        <taxon>Tracheophyta</taxon>
        <taxon>Spermatophyta</taxon>
        <taxon>Magnoliopsida</taxon>
        <taxon>eudicotyledons</taxon>
        <taxon>Gunneridae</taxon>
        <taxon>Pentapetalae</taxon>
        <taxon>rosids</taxon>
        <taxon>fabids</taxon>
        <taxon>Malpighiales</taxon>
        <taxon>Salicaceae</taxon>
        <taxon>Saliceae</taxon>
        <taxon>Populus</taxon>
    </lineage>
</organism>
<dbReference type="Proteomes" id="UP000309997">
    <property type="component" value="Unassembled WGS sequence"/>
</dbReference>
<keyword evidence="2" id="KW-1185">Reference proteome</keyword>
<sequence>MADPCFNLITGSFNFMPLNPHYTAFTSFPNHHLFNTKSSIPFAPPQKEAPPLVEYLGPVGQQEDHLESSSSSMEEDKNVKKDVENLFFSTADGNDKPVSVFLHIGLPNPSSDLQRVLRVSPSANGPHKEEISAVSGYPSEKLNKDQYWIPTPSQILIGPSQFSCPLCFKTFNRYNNLQACHIFSKHAKVSYCGGLKKTNAVLQSSEKSADKALLNSEIQSAPIPCMSMHMWGHGSQYRKGPDSLRGTQPTGMLRLRLKGDWRTHEKNCGKIWYCICGSDFKHKRSLKDHIKAFGHGHAAFGIDCFEEEDELASESEHDCESSM</sequence>
<evidence type="ECO:0000313" key="1">
    <source>
        <dbReference type="EMBL" id="KAL3580156.1"/>
    </source>
</evidence>
<evidence type="ECO:0000313" key="2">
    <source>
        <dbReference type="Proteomes" id="UP000309997"/>
    </source>
</evidence>
<dbReference type="EMBL" id="RCHU02000009">
    <property type="protein sequence ID" value="KAL3580156.1"/>
    <property type="molecule type" value="Genomic_DNA"/>
</dbReference>
<comment type="caution">
    <text evidence="1">The sequence shown here is derived from an EMBL/GenBank/DDBJ whole genome shotgun (WGS) entry which is preliminary data.</text>
</comment>
<protein>
    <submittedName>
        <fullName evidence="1">Uncharacterized protein</fullName>
    </submittedName>
</protein>
<proteinExistence type="predicted"/>